<dbReference type="Proteomes" id="UP000596660">
    <property type="component" value="Unplaced"/>
</dbReference>
<dbReference type="InterPro" id="IPR007064">
    <property type="entry name" value="Nmd3_N"/>
</dbReference>
<feature type="region of interest" description="Disordered" evidence="8">
    <location>
        <begin position="381"/>
        <end position="400"/>
    </location>
</feature>
<dbReference type="GO" id="GO:0000055">
    <property type="term" value="P:ribosomal large subunit export from nucleus"/>
    <property type="evidence" value="ECO:0007669"/>
    <property type="project" value="TreeGrafter"/>
</dbReference>
<accession>A0A803LX66</accession>
<name>A0A803LX66_CHEQI</name>
<feature type="domain" description="60S ribosomal export protein NMD3 SH3" evidence="11">
    <location>
        <begin position="219"/>
        <end position="264"/>
    </location>
</feature>
<evidence type="ECO:0000256" key="5">
    <source>
        <dbReference type="ARBA" id="ARBA00022927"/>
    </source>
</evidence>
<feature type="domain" description="Nmd3 N-terminal" evidence="9">
    <location>
        <begin position="1"/>
        <end position="213"/>
    </location>
</feature>
<evidence type="ECO:0000256" key="6">
    <source>
        <dbReference type="ARBA" id="ARBA00023242"/>
    </source>
</evidence>
<dbReference type="GO" id="GO:0005737">
    <property type="term" value="C:cytoplasm"/>
    <property type="evidence" value="ECO:0007669"/>
    <property type="project" value="UniProtKB-SubCell"/>
</dbReference>
<keyword evidence="5 7" id="KW-0653">Protein transport</keyword>
<reference evidence="12" key="1">
    <citation type="journal article" date="2017" name="Nature">
        <title>The genome of Chenopodium quinoa.</title>
        <authorList>
            <person name="Jarvis D.E."/>
            <person name="Ho Y.S."/>
            <person name="Lightfoot D.J."/>
            <person name="Schmoeckel S.M."/>
            <person name="Li B."/>
            <person name="Borm T.J.A."/>
            <person name="Ohyanagi H."/>
            <person name="Mineta K."/>
            <person name="Michell C.T."/>
            <person name="Saber N."/>
            <person name="Kharbatia N.M."/>
            <person name="Rupper R.R."/>
            <person name="Sharp A.R."/>
            <person name="Dally N."/>
            <person name="Boughton B.A."/>
            <person name="Woo Y.H."/>
            <person name="Gao G."/>
            <person name="Schijlen E.G.W.M."/>
            <person name="Guo X."/>
            <person name="Momin A.A."/>
            <person name="Negrao S."/>
            <person name="Al-Babili S."/>
            <person name="Gehring C."/>
            <person name="Roessner U."/>
            <person name="Jung C."/>
            <person name="Murphy K."/>
            <person name="Arold S.T."/>
            <person name="Gojobori T."/>
            <person name="van der Linden C.G."/>
            <person name="van Loo E.N."/>
            <person name="Jellen E.N."/>
            <person name="Maughan P.J."/>
            <person name="Tester M."/>
        </authorList>
    </citation>
    <scope>NUCLEOTIDE SEQUENCE [LARGE SCALE GENOMIC DNA]</scope>
    <source>
        <strain evidence="12">cv. PI 614886</strain>
    </source>
</reference>
<evidence type="ECO:0000259" key="10">
    <source>
        <dbReference type="Pfam" id="PF21192"/>
    </source>
</evidence>
<evidence type="ECO:0000259" key="11">
    <source>
        <dbReference type="Pfam" id="PF21193"/>
    </source>
</evidence>
<dbReference type="PANTHER" id="PTHR12746">
    <property type="entry name" value="NONSENSE-MEDIATED MRNA DECAY PROTEIN 3"/>
    <property type="match status" value="1"/>
</dbReference>
<dbReference type="EnsemblPlants" id="AUR62020067-RA">
    <property type="protein sequence ID" value="AUR62020067-RA:cds"/>
    <property type="gene ID" value="AUR62020067"/>
</dbReference>
<comment type="similarity">
    <text evidence="1 7">Belongs to the NMD3 family.</text>
</comment>
<dbReference type="GO" id="GO:0043023">
    <property type="term" value="F:ribosomal large subunit binding"/>
    <property type="evidence" value="ECO:0007669"/>
    <property type="project" value="InterPro"/>
</dbReference>
<evidence type="ECO:0000256" key="8">
    <source>
        <dbReference type="SAM" id="MobiDB-lite"/>
    </source>
</evidence>
<dbReference type="Pfam" id="PF21193">
    <property type="entry name" value="NMD_SH3"/>
    <property type="match status" value="1"/>
</dbReference>
<sequence length="475" mass="54478">MCVNCLSLETRITDSLPSRVSIVHCPNCKSYLQPPTTWLKAELESKELLLICLRRLRKLIDYRLIDAKFVYSEPHSKRIKLRLRVQRPVLNQVYVEKLHDIEYVIVDQRCQSCMPLNPDYCEAVVQTRQYVPHMRTFLYLESLIVKHQVAISAVKIKRVEHGLDFFFAKNRDAVKFLDFLCSVVSIEPQNKSHKQILSQDTKSNISRYRFNIAAVISPICRDDLVYLSPKLSSRLGQIGPLVVCMKVRRTITLLNPFTLKYCLIDSDQYWREPFEPLLTSDQLVEYIVLDVVIASAQVDNNRCLKCTLADVEIARVSDFGKNDRIISVRTHLGHLLKPGDCALGYDLFGSNFNNSEAEERKELLPDAILIKKRCTEKQKRKTSKGCSSEEGTKTNGDSEYHQFLRDLETDPEKRFRISLHNSSANEDCSHDMESTAAAGDFVSSNQLENVFADLVLSDTDDDDACITYTKNRFDS</sequence>
<evidence type="ECO:0000256" key="4">
    <source>
        <dbReference type="ARBA" id="ARBA00022490"/>
    </source>
</evidence>
<evidence type="ECO:0000313" key="13">
    <source>
        <dbReference type="Proteomes" id="UP000596660"/>
    </source>
</evidence>
<dbReference type="AlphaFoldDB" id="A0A803LX66"/>
<dbReference type="InterPro" id="IPR048899">
    <property type="entry name" value="NMD_SH3"/>
</dbReference>
<keyword evidence="6 7" id="KW-0539">Nucleus</keyword>
<keyword evidence="13" id="KW-1185">Reference proteome</keyword>
<evidence type="ECO:0000256" key="1">
    <source>
        <dbReference type="ARBA" id="ARBA00009794"/>
    </source>
</evidence>
<dbReference type="Pfam" id="PF21192">
    <property type="entry name" value="OB_NMD3"/>
    <property type="match status" value="1"/>
</dbReference>
<proteinExistence type="inferred from homology"/>
<evidence type="ECO:0000256" key="2">
    <source>
        <dbReference type="ARBA" id="ARBA00017035"/>
    </source>
</evidence>
<reference evidence="12" key="2">
    <citation type="submission" date="2021-03" db="UniProtKB">
        <authorList>
            <consortium name="EnsemblPlants"/>
        </authorList>
    </citation>
    <scope>IDENTIFICATION</scope>
</reference>
<dbReference type="Pfam" id="PF04981">
    <property type="entry name" value="NMD3"/>
    <property type="match status" value="1"/>
</dbReference>
<evidence type="ECO:0000256" key="7">
    <source>
        <dbReference type="RuleBase" id="RU364108"/>
    </source>
</evidence>
<protein>
    <recommendedName>
        <fullName evidence="2 7">60S ribosomal export protein NMD3</fullName>
    </recommendedName>
</protein>
<dbReference type="InterPro" id="IPR048898">
    <property type="entry name" value="OB_NMD3"/>
</dbReference>
<dbReference type="PANTHER" id="PTHR12746:SF2">
    <property type="entry name" value="60S RIBOSOMAL EXPORT PROTEIN NMD3"/>
    <property type="match status" value="1"/>
</dbReference>
<dbReference type="OMA" id="YTEPNSK"/>
<evidence type="ECO:0000259" key="9">
    <source>
        <dbReference type="Pfam" id="PF04981"/>
    </source>
</evidence>
<evidence type="ECO:0000313" key="12">
    <source>
        <dbReference type="EnsemblPlants" id="AUR62020067-RA:cds"/>
    </source>
</evidence>
<comment type="subcellular location">
    <subcellularLocation>
        <location evidence="7">Cytoplasm</location>
    </subcellularLocation>
    <subcellularLocation>
        <location evidence="7">Nucleus</location>
    </subcellularLocation>
</comment>
<dbReference type="GO" id="GO:0005634">
    <property type="term" value="C:nucleus"/>
    <property type="evidence" value="ECO:0007669"/>
    <property type="project" value="UniProtKB-SubCell"/>
</dbReference>
<feature type="compositionally biased region" description="Basic and acidic residues" evidence="8">
    <location>
        <begin position="390"/>
        <end position="400"/>
    </location>
</feature>
<keyword evidence="4 7" id="KW-0963">Cytoplasm</keyword>
<organism evidence="12 13">
    <name type="scientific">Chenopodium quinoa</name>
    <name type="common">Quinoa</name>
    <dbReference type="NCBI Taxonomy" id="63459"/>
    <lineage>
        <taxon>Eukaryota</taxon>
        <taxon>Viridiplantae</taxon>
        <taxon>Streptophyta</taxon>
        <taxon>Embryophyta</taxon>
        <taxon>Tracheophyta</taxon>
        <taxon>Spermatophyta</taxon>
        <taxon>Magnoliopsida</taxon>
        <taxon>eudicotyledons</taxon>
        <taxon>Gunneridae</taxon>
        <taxon>Pentapetalae</taxon>
        <taxon>Caryophyllales</taxon>
        <taxon>Chenopodiaceae</taxon>
        <taxon>Chenopodioideae</taxon>
        <taxon>Atripliceae</taxon>
        <taxon>Chenopodium</taxon>
    </lineage>
</organism>
<feature type="domain" description="60S ribosomal export protein NMD3 OB-fold" evidence="10">
    <location>
        <begin position="283"/>
        <end position="372"/>
    </location>
</feature>
<evidence type="ECO:0000256" key="3">
    <source>
        <dbReference type="ARBA" id="ARBA00022448"/>
    </source>
</evidence>
<dbReference type="InterPro" id="IPR039768">
    <property type="entry name" value="Nmd3"/>
</dbReference>
<dbReference type="GO" id="GO:0015031">
    <property type="term" value="P:protein transport"/>
    <property type="evidence" value="ECO:0007669"/>
    <property type="project" value="UniProtKB-KW"/>
</dbReference>
<comment type="function">
    <text evidence="7">Acts as an adapter for the XPO1/CRM1-mediated export of the 60S ribosomal subunit.</text>
</comment>
<dbReference type="Gramene" id="AUR62020067-RA">
    <property type="protein sequence ID" value="AUR62020067-RA:cds"/>
    <property type="gene ID" value="AUR62020067"/>
</dbReference>
<keyword evidence="3 7" id="KW-0813">Transport</keyword>